<dbReference type="NCBIfam" id="TIGR04111">
    <property type="entry name" value="BcepMu_gp16"/>
    <property type="match status" value="1"/>
</dbReference>
<comment type="caution">
    <text evidence="2">The sequence shown here is derived from an EMBL/GenBank/DDBJ whole genome shotgun (WGS) entry which is preliminary data.</text>
</comment>
<reference evidence="2 3" key="1">
    <citation type="submission" date="2015-05" db="EMBL/GenBank/DDBJ databases">
        <title>A genomic and transcriptomic approach to investigate the blue pigment phenotype in Pseudomonas fluorescens.</title>
        <authorList>
            <person name="Andreani N.A."/>
            <person name="Cardazzo B."/>
        </authorList>
    </citation>
    <scope>NUCLEOTIDE SEQUENCE [LARGE SCALE GENOMIC DNA]</scope>
    <source>
        <strain evidence="2 3">Ps_40</strain>
    </source>
</reference>
<dbReference type="RefSeq" id="WP_060765804.1">
    <property type="nucleotide sequence ID" value="NZ_LCYC01000008.1"/>
</dbReference>
<dbReference type="AlphaFoldDB" id="A0A109L8Q3"/>
<dbReference type="PATRIC" id="fig|294.195.peg.1311"/>
<evidence type="ECO:0000313" key="3">
    <source>
        <dbReference type="Proteomes" id="UP000063434"/>
    </source>
</evidence>
<gene>
    <name evidence="2" type="ORF">PFL603g_01246</name>
</gene>
<dbReference type="EMBL" id="LCYC01000008">
    <property type="protein sequence ID" value="KWV83092.1"/>
    <property type="molecule type" value="Genomic_DNA"/>
</dbReference>
<feature type="compositionally biased region" description="Polar residues" evidence="1">
    <location>
        <begin position="1"/>
        <end position="15"/>
    </location>
</feature>
<dbReference type="InterPro" id="IPR026365">
    <property type="entry name" value="BcepMu_gp16"/>
</dbReference>
<evidence type="ECO:0000313" key="2">
    <source>
        <dbReference type="EMBL" id="KWV83092.1"/>
    </source>
</evidence>
<evidence type="ECO:0000256" key="1">
    <source>
        <dbReference type="SAM" id="MobiDB-lite"/>
    </source>
</evidence>
<dbReference type="InterPro" id="IPR010982">
    <property type="entry name" value="Lambda_DNA-bd_dom_sf"/>
</dbReference>
<sequence length="70" mass="7574">MPNSTITEQARQQARASLEKRGQTAKNFASLHNLNPSTVYAVLNGQSQCRRGEAHRAAVLLGIKDGVIAQ</sequence>
<dbReference type="GO" id="GO:0003677">
    <property type="term" value="F:DNA binding"/>
    <property type="evidence" value="ECO:0007669"/>
    <property type="project" value="InterPro"/>
</dbReference>
<proteinExistence type="predicted"/>
<protein>
    <recommendedName>
        <fullName evidence="4">Phage-associated protein, BcepMu gp16 family</fullName>
    </recommendedName>
</protein>
<evidence type="ECO:0008006" key="4">
    <source>
        <dbReference type="Google" id="ProtNLM"/>
    </source>
</evidence>
<name>A0A109L8Q3_PSEFL</name>
<dbReference type="SUPFAM" id="SSF47413">
    <property type="entry name" value="lambda repressor-like DNA-binding domains"/>
    <property type="match status" value="1"/>
</dbReference>
<dbReference type="Proteomes" id="UP000063434">
    <property type="component" value="Unassembled WGS sequence"/>
</dbReference>
<organism evidence="2 3">
    <name type="scientific">Pseudomonas fluorescens</name>
    <dbReference type="NCBI Taxonomy" id="294"/>
    <lineage>
        <taxon>Bacteria</taxon>
        <taxon>Pseudomonadati</taxon>
        <taxon>Pseudomonadota</taxon>
        <taxon>Gammaproteobacteria</taxon>
        <taxon>Pseudomonadales</taxon>
        <taxon>Pseudomonadaceae</taxon>
        <taxon>Pseudomonas</taxon>
    </lineage>
</organism>
<accession>A0A109L8Q3</accession>
<feature type="region of interest" description="Disordered" evidence="1">
    <location>
        <begin position="1"/>
        <end position="23"/>
    </location>
</feature>